<dbReference type="eggNOG" id="COG4894">
    <property type="taxonomic scope" value="Bacteria"/>
</dbReference>
<dbReference type="InterPro" id="IPR038595">
    <property type="entry name" value="LOR_sf"/>
</dbReference>
<dbReference type="Pfam" id="PF04525">
    <property type="entry name" value="LOR"/>
    <property type="match status" value="1"/>
</dbReference>
<sequence>MRRLYIKQRMFAFGGEQFDVTDEDERPVYHVEGSFMRIPKSFTITDENGFEVARIEKKTLSWLPHFSVIVDGVEIAGIDKEFSFFKPKYRIDAQGLRVEGDWVDLNFTVVRGDELVAEISQRWLSWGDSYEVIVHDDAMATIVVALVIAIDKVKADEESSGSAAAVSDSL</sequence>
<name>A0A087ASE1_9BIFI</name>
<dbReference type="AlphaFoldDB" id="A0A087ASE1"/>
<gene>
    <name evidence="2" type="ORF">BIGA_0212</name>
</gene>
<evidence type="ECO:0008006" key="4">
    <source>
        <dbReference type="Google" id="ProtNLM"/>
    </source>
</evidence>
<dbReference type="EMBL" id="JGYX01000001">
    <property type="protein sequence ID" value="KFI61691.1"/>
    <property type="molecule type" value="Genomic_DNA"/>
</dbReference>
<keyword evidence="3" id="KW-1185">Reference proteome</keyword>
<dbReference type="OrthoDB" id="652307at2"/>
<comment type="caution">
    <text evidence="2">The sequence shown here is derived from an EMBL/GenBank/DDBJ whole genome shotgun (WGS) entry which is preliminary data.</text>
</comment>
<organism evidence="2 3">
    <name type="scientific">Bifidobacterium pullorum subsp. gallinarum</name>
    <dbReference type="NCBI Taxonomy" id="78344"/>
    <lineage>
        <taxon>Bacteria</taxon>
        <taxon>Bacillati</taxon>
        <taxon>Actinomycetota</taxon>
        <taxon>Actinomycetes</taxon>
        <taxon>Bifidobacteriales</taxon>
        <taxon>Bifidobacteriaceae</taxon>
        <taxon>Bifidobacterium</taxon>
    </lineage>
</organism>
<dbReference type="InterPro" id="IPR007612">
    <property type="entry name" value="LOR"/>
</dbReference>
<dbReference type="InterPro" id="IPR025659">
    <property type="entry name" value="Tubby-like_C"/>
</dbReference>
<proteinExistence type="inferred from homology"/>
<dbReference type="SUPFAM" id="SSF54518">
    <property type="entry name" value="Tubby C-terminal domain-like"/>
    <property type="match status" value="1"/>
</dbReference>
<protein>
    <recommendedName>
        <fullName evidence="4">LURP-one-related family protein</fullName>
    </recommendedName>
</protein>
<dbReference type="Gene3D" id="2.40.160.200">
    <property type="entry name" value="LURP1-related"/>
    <property type="match status" value="1"/>
</dbReference>
<dbReference type="Proteomes" id="UP000029046">
    <property type="component" value="Unassembled WGS sequence"/>
</dbReference>
<reference evidence="2 3" key="1">
    <citation type="submission" date="2014-03" db="EMBL/GenBank/DDBJ databases">
        <title>Genomics of Bifidobacteria.</title>
        <authorList>
            <person name="Ventura M."/>
            <person name="Milani C."/>
            <person name="Lugli G.A."/>
        </authorList>
    </citation>
    <scope>NUCLEOTIDE SEQUENCE [LARGE SCALE GENOMIC DNA]</scope>
    <source>
        <strain evidence="2 3">LMG 11586</strain>
    </source>
</reference>
<accession>A0A087ASE1</accession>
<evidence type="ECO:0000256" key="1">
    <source>
        <dbReference type="ARBA" id="ARBA00005437"/>
    </source>
</evidence>
<evidence type="ECO:0000313" key="2">
    <source>
        <dbReference type="EMBL" id="KFI61691.1"/>
    </source>
</evidence>
<comment type="similarity">
    <text evidence="1">Belongs to the LOR family.</text>
</comment>
<evidence type="ECO:0000313" key="3">
    <source>
        <dbReference type="Proteomes" id="UP000029046"/>
    </source>
</evidence>